<protein>
    <submittedName>
        <fullName evidence="2">Tryptophan transporter</fullName>
    </submittedName>
</protein>
<accession>A0A9X2MKS6</accession>
<dbReference type="RefSeq" id="WP_042683247.1">
    <property type="nucleotide sequence ID" value="NZ_CABKTM010000074.1"/>
</dbReference>
<keyword evidence="1" id="KW-0472">Membrane</keyword>
<keyword evidence="3" id="KW-1185">Reference proteome</keyword>
<feature type="transmembrane region" description="Helical" evidence="1">
    <location>
        <begin position="103"/>
        <end position="129"/>
    </location>
</feature>
<keyword evidence="1" id="KW-0812">Transmembrane</keyword>
<gene>
    <name evidence="2" type="ORF">NSA23_14500</name>
</gene>
<dbReference type="AlphaFoldDB" id="A0A9X2MKS6"/>
<dbReference type="Pfam" id="PF17099">
    <property type="entry name" value="TrpP"/>
    <property type="match status" value="1"/>
</dbReference>
<reference evidence="2" key="1">
    <citation type="submission" date="2022-07" db="EMBL/GenBank/DDBJ databases">
        <title>Enhanced cultured diversity of the mouse gut microbiota enables custom-made synthetic communities.</title>
        <authorList>
            <person name="Afrizal A."/>
        </authorList>
    </citation>
    <scope>NUCLEOTIDE SEQUENCE</scope>
    <source>
        <strain evidence="2">DSM 29482</strain>
    </source>
</reference>
<feature type="transmembrane region" description="Helical" evidence="1">
    <location>
        <begin position="34"/>
        <end position="62"/>
    </location>
</feature>
<keyword evidence="1" id="KW-1133">Transmembrane helix</keyword>
<dbReference type="OrthoDB" id="2243651at2"/>
<dbReference type="EMBL" id="JANJZL010000015">
    <property type="protein sequence ID" value="MCR2045311.1"/>
    <property type="molecule type" value="Genomic_DNA"/>
</dbReference>
<dbReference type="Proteomes" id="UP001142078">
    <property type="component" value="Unassembled WGS sequence"/>
</dbReference>
<feature type="transmembrane region" description="Helical" evidence="1">
    <location>
        <begin position="135"/>
        <end position="156"/>
    </location>
</feature>
<name>A0A9X2MKS6_9FIRM</name>
<organism evidence="2 3">
    <name type="scientific">Anaerosalibacter massiliensis</name>
    <dbReference type="NCBI Taxonomy" id="1347392"/>
    <lineage>
        <taxon>Bacteria</taxon>
        <taxon>Bacillati</taxon>
        <taxon>Bacillota</taxon>
        <taxon>Tissierellia</taxon>
        <taxon>Tissierellales</taxon>
        <taxon>Sporanaerobacteraceae</taxon>
        <taxon>Anaerosalibacter</taxon>
    </lineage>
</organism>
<sequence>MKLKNNILTALLLTIGFILHQITPGILGGMKFDFLLAFIFISLFINSTFSNTILTALLGGILSAMTTNFPGGQISNLIDKLVTCLILFIIIKGIQHFKLNSFIVALISGLGTFISGTTFLISALLITGLPVPLKVLMITVVLPTIVINGLGTAFLYKIVKRTLKISGIAIDNFNS</sequence>
<proteinExistence type="predicted"/>
<feature type="transmembrane region" description="Helical" evidence="1">
    <location>
        <begin position="6"/>
        <end position="27"/>
    </location>
</feature>
<evidence type="ECO:0000256" key="1">
    <source>
        <dbReference type="SAM" id="Phobius"/>
    </source>
</evidence>
<dbReference type="Gene3D" id="1.10.1760.20">
    <property type="match status" value="1"/>
</dbReference>
<evidence type="ECO:0000313" key="2">
    <source>
        <dbReference type="EMBL" id="MCR2045311.1"/>
    </source>
</evidence>
<evidence type="ECO:0000313" key="3">
    <source>
        <dbReference type="Proteomes" id="UP001142078"/>
    </source>
</evidence>
<comment type="caution">
    <text evidence="2">The sequence shown here is derived from an EMBL/GenBank/DDBJ whole genome shotgun (WGS) entry which is preliminary data.</text>
</comment>
<dbReference type="InterPro" id="IPR031360">
    <property type="entry name" value="TrpP"/>
</dbReference>